<accession>F0NE09</accession>
<dbReference type="KEGG" id="sir:SiRe_0872"/>
<reference evidence="1 2" key="1">
    <citation type="journal article" date="2011" name="J. Bacteriol.">
        <title>Genome analyses of icelandic strains of Sulfolobus islandicus, model organisms for genetic and virus-host interaction studies.</title>
        <authorList>
            <person name="Guo L."/>
            <person name="Brugger K."/>
            <person name="Liu C."/>
            <person name="Shah S.A."/>
            <person name="Zheng H."/>
            <person name="Zhu Y."/>
            <person name="Wang S."/>
            <person name="Lillestol R.K."/>
            <person name="Chen L."/>
            <person name="Frank J."/>
            <person name="Prangishvili D."/>
            <person name="Paulin L."/>
            <person name="She Q."/>
            <person name="Huang L."/>
            <person name="Garrett R.A."/>
        </authorList>
    </citation>
    <scope>NUCLEOTIDE SEQUENCE [LARGE SCALE GENOMIC DNA]</scope>
    <source>
        <strain evidence="1 2">REY15A</strain>
    </source>
</reference>
<organism evidence="1 2">
    <name type="scientific">Saccharolobus islandicus (strain REY15A)</name>
    <name type="common">Sulfolobus islandicus</name>
    <dbReference type="NCBI Taxonomy" id="930945"/>
    <lineage>
        <taxon>Archaea</taxon>
        <taxon>Thermoproteota</taxon>
        <taxon>Thermoprotei</taxon>
        <taxon>Sulfolobales</taxon>
        <taxon>Sulfolobaceae</taxon>
        <taxon>Saccharolobus</taxon>
    </lineage>
</organism>
<dbReference type="AlphaFoldDB" id="F0NE09"/>
<proteinExistence type="predicted"/>
<sequence length="47" mass="5490">MKSNRDFTRYTLKLIYSILPIILFPKELLKALLKARGTYIGFISRGE</sequence>
<evidence type="ECO:0000313" key="2">
    <source>
        <dbReference type="Proteomes" id="UP000002664"/>
    </source>
</evidence>
<dbReference type="HOGENOM" id="CLU_3163294_0_0_2"/>
<keyword evidence="2" id="KW-1185">Reference proteome</keyword>
<gene>
    <name evidence="1" type="ordered locus">SiRe_0872</name>
</gene>
<evidence type="ECO:0000313" key="1">
    <source>
        <dbReference type="EMBL" id="ADX84945.1"/>
    </source>
</evidence>
<name>F0NE09_SACI5</name>
<protein>
    <submittedName>
        <fullName evidence="1">Uncharacterized protein</fullName>
    </submittedName>
</protein>
<dbReference type="Proteomes" id="UP000002664">
    <property type="component" value="Chromosome"/>
</dbReference>
<dbReference type="EMBL" id="CP002425">
    <property type="protein sequence ID" value="ADX84945.1"/>
    <property type="molecule type" value="Genomic_DNA"/>
</dbReference>